<reference evidence="6" key="1">
    <citation type="journal article" date="2015" name="Nat. Genet.">
        <title>The genome and transcriptome of the zoonotic hookworm Ancylostoma ceylanicum identify infection-specific gene families.</title>
        <authorList>
            <person name="Schwarz E.M."/>
            <person name="Hu Y."/>
            <person name="Antoshechkin I."/>
            <person name="Miller M.M."/>
            <person name="Sternberg P.W."/>
            <person name="Aroian R.V."/>
        </authorList>
    </citation>
    <scope>NUCLEOTIDE SEQUENCE</scope>
    <source>
        <strain evidence="6">HY135</strain>
    </source>
</reference>
<evidence type="ECO:0000313" key="5">
    <source>
        <dbReference type="EMBL" id="EYC09571.1"/>
    </source>
</evidence>
<dbReference type="EMBL" id="JARK01001396">
    <property type="protein sequence ID" value="EYC09571.1"/>
    <property type="molecule type" value="Genomic_DNA"/>
</dbReference>
<dbReference type="InterPro" id="IPR003595">
    <property type="entry name" value="Tyr_Pase_cat"/>
</dbReference>
<dbReference type="STRING" id="53326.A0A016U3Q8"/>
<dbReference type="CDD" id="cd00047">
    <property type="entry name" value="PTPc"/>
    <property type="match status" value="1"/>
</dbReference>
<dbReference type="SMART" id="SM00194">
    <property type="entry name" value="PTPc"/>
    <property type="match status" value="1"/>
</dbReference>
<dbReference type="PROSITE" id="PS50056">
    <property type="entry name" value="TYR_PHOSPHATASE_2"/>
    <property type="match status" value="1"/>
</dbReference>
<dbReference type="SMART" id="SM00404">
    <property type="entry name" value="PTPc_motif"/>
    <property type="match status" value="1"/>
</dbReference>
<evidence type="ECO:0000256" key="2">
    <source>
        <dbReference type="SAM" id="Phobius"/>
    </source>
</evidence>
<feature type="transmembrane region" description="Helical" evidence="2">
    <location>
        <begin position="49"/>
        <end position="75"/>
    </location>
</feature>
<evidence type="ECO:0000259" key="3">
    <source>
        <dbReference type="PROSITE" id="PS50055"/>
    </source>
</evidence>
<dbReference type="InterPro" id="IPR029021">
    <property type="entry name" value="Prot-tyrosine_phosphatase-like"/>
</dbReference>
<organism evidence="5 6">
    <name type="scientific">Ancylostoma ceylanicum</name>
    <dbReference type="NCBI Taxonomy" id="53326"/>
    <lineage>
        <taxon>Eukaryota</taxon>
        <taxon>Metazoa</taxon>
        <taxon>Ecdysozoa</taxon>
        <taxon>Nematoda</taxon>
        <taxon>Chromadorea</taxon>
        <taxon>Rhabditida</taxon>
        <taxon>Rhabditina</taxon>
        <taxon>Rhabditomorpha</taxon>
        <taxon>Strongyloidea</taxon>
        <taxon>Ancylostomatidae</taxon>
        <taxon>Ancylostomatinae</taxon>
        <taxon>Ancylostoma</taxon>
    </lineage>
</organism>
<feature type="transmembrane region" description="Helical" evidence="2">
    <location>
        <begin position="12"/>
        <end position="37"/>
    </location>
</feature>
<name>A0A016U3Q8_9BILA</name>
<evidence type="ECO:0000256" key="1">
    <source>
        <dbReference type="SAM" id="MobiDB-lite"/>
    </source>
</evidence>
<dbReference type="Proteomes" id="UP000024635">
    <property type="component" value="Unassembled WGS sequence"/>
</dbReference>
<dbReference type="GO" id="GO:0004725">
    <property type="term" value="F:protein tyrosine phosphatase activity"/>
    <property type="evidence" value="ECO:0007669"/>
    <property type="project" value="InterPro"/>
</dbReference>
<feature type="region of interest" description="Disordered" evidence="1">
    <location>
        <begin position="329"/>
        <end position="358"/>
    </location>
</feature>
<dbReference type="Gene3D" id="3.90.190.10">
    <property type="entry name" value="Protein tyrosine phosphatase superfamily"/>
    <property type="match status" value="1"/>
</dbReference>
<keyword evidence="2" id="KW-1133">Transmembrane helix</keyword>
<evidence type="ECO:0008006" key="7">
    <source>
        <dbReference type="Google" id="ProtNLM"/>
    </source>
</evidence>
<dbReference type="InterPro" id="IPR000387">
    <property type="entry name" value="Tyr_Pase_dom"/>
</dbReference>
<dbReference type="AlphaFoldDB" id="A0A016U3Q8"/>
<protein>
    <recommendedName>
        <fullName evidence="7">Protein-tyrosine phosphatase</fullName>
    </recommendedName>
</protein>
<feature type="domain" description="Tyrosine-protein phosphatase" evidence="3">
    <location>
        <begin position="386"/>
        <end position="644"/>
    </location>
</feature>
<dbReference type="PANTHER" id="PTHR46163">
    <property type="entry name" value="TYROSINE-PROTEIN PHOSPHATASE-RELATED"/>
    <property type="match status" value="1"/>
</dbReference>
<dbReference type="SUPFAM" id="SSF52799">
    <property type="entry name" value="(Phosphotyrosine protein) phosphatases II"/>
    <property type="match status" value="1"/>
</dbReference>
<evidence type="ECO:0000259" key="4">
    <source>
        <dbReference type="PROSITE" id="PS50056"/>
    </source>
</evidence>
<keyword evidence="2" id="KW-0472">Membrane</keyword>
<dbReference type="InterPro" id="IPR016130">
    <property type="entry name" value="Tyr_Pase_AS"/>
</dbReference>
<dbReference type="Pfam" id="PF00102">
    <property type="entry name" value="Y_phosphatase"/>
    <property type="match status" value="1"/>
</dbReference>
<evidence type="ECO:0000313" key="6">
    <source>
        <dbReference type="Proteomes" id="UP000024635"/>
    </source>
</evidence>
<dbReference type="PRINTS" id="PR00700">
    <property type="entry name" value="PRTYPHPHTASE"/>
</dbReference>
<feature type="domain" description="Tyrosine specific protein phosphatases" evidence="4">
    <location>
        <begin position="579"/>
        <end position="635"/>
    </location>
</feature>
<comment type="caution">
    <text evidence="5">The sequence shown here is derived from an EMBL/GenBank/DDBJ whole genome shotgun (WGS) entry which is preliminary data.</text>
</comment>
<dbReference type="PROSITE" id="PS00383">
    <property type="entry name" value="TYR_PHOSPHATASE_1"/>
    <property type="match status" value="1"/>
</dbReference>
<dbReference type="PROSITE" id="PS50055">
    <property type="entry name" value="TYR_PHOSPHATASE_PTP"/>
    <property type="match status" value="1"/>
</dbReference>
<sequence>MTHHSRRGSTSLMIAEFFTLNSTLFTIAYLIYCIDWMNRVEECGKGGVFIAYITAAAAAFNGAFTISALMGILMYRCDNRDDMLRNVLIGCGSDPGCTSDLSNCTSNIHRCHARRKVAPTSHPHRPTSCISRCRWNPLDPGDRALRCTVRRGSRRHPRSKVLACISKLNVGGSKDSASAPAPPKYSKGHGKQKPSQFDDNSNKKRYVWIFVLAVTRNDNIDHAKVVAARVDLLHINLDTFIESLNCQLKYARDGPRNEEPYAYLSPAIPGPRPFPLGKYPRPGMVGENSFAHLQGCPREETRPLICVGAMTLRIRLISSHPRPRWGMLGEREDKNSAPPPSVKFSLMATPRTNVDPPFRKRLPRAAKRAQVKVFVEETLKKGVRGLVAEFKSMKRLNDFTKMTEFLAQTPQGRNRYKDVGCLDNDRVILRIGPVSYIHANYVSTPMSPKRFICTQAPLPKTCPEFWYMVVQEKSTAVLMLCNFVEQKAKKCAEYFPTQEGAPLVFEGNVSVQLKKQEPFPFPFETKVKIMVRQLEVSVPDQPVHTCTHYHWMDWPDRGVPEADLAPIALLSRLKECTTPIIVHCSAGIGRTGSIVLIEHAMELLHQPAPLLEISGYLTELRKQRNNSIQTEHQYLYIHQVILVYLKKTKFLDDSVTPYLEAFTKEYVAATKGF</sequence>
<keyword evidence="2" id="KW-0812">Transmembrane</keyword>
<dbReference type="InterPro" id="IPR052782">
    <property type="entry name" value="Oocyte-zygote_transition_reg"/>
</dbReference>
<proteinExistence type="predicted"/>
<keyword evidence="6" id="KW-1185">Reference proteome</keyword>
<dbReference type="InterPro" id="IPR000242">
    <property type="entry name" value="PTP_cat"/>
</dbReference>
<dbReference type="PANTHER" id="PTHR46163:SF5">
    <property type="entry name" value="TYROSINE-PROTEIN PHOSPHATASE"/>
    <property type="match status" value="1"/>
</dbReference>
<feature type="region of interest" description="Disordered" evidence="1">
    <location>
        <begin position="171"/>
        <end position="199"/>
    </location>
</feature>
<accession>A0A016U3Q8</accession>
<gene>
    <name evidence="5" type="primary">Acey_s0060.g3186</name>
    <name evidence="5" type="ORF">Y032_0060g3186</name>
</gene>
<dbReference type="OrthoDB" id="8609993at2759"/>